<reference evidence="2" key="1">
    <citation type="submission" date="2019-10" db="EMBL/GenBank/DDBJ databases">
        <title>Draft genome sequece of Microseira wollei NIES-4236.</title>
        <authorList>
            <person name="Yamaguchi H."/>
            <person name="Suzuki S."/>
            <person name="Kawachi M."/>
        </authorList>
    </citation>
    <scope>NUCLEOTIDE SEQUENCE</scope>
    <source>
        <strain evidence="2">NIES-4236</strain>
    </source>
</reference>
<evidence type="ECO:0000259" key="1">
    <source>
        <dbReference type="Pfam" id="PF26355"/>
    </source>
</evidence>
<dbReference type="InterPro" id="IPR058651">
    <property type="entry name" value="HTH_VMAP-M9"/>
</dbReference>
<feature type="domain" description="vWA-MoxR associated protein N-terminal HTH" evidence="1">
    <location>
        <begin position="1"/>
        <end position="83"/>
    </location>
</feature>
<evidence type="ECO:0000313" key="2">
    <source>
        <dbReference type="EMBL" id="GET43120.1"/>
    </source>
</evidence>
<sequence>MEIEEVLKWTDEQVFVKTGKHLDSLQRCILEEVWQGEKYVEIAKKCNRSEDHIKQVARKLYKLLSELLGEDVKKTNVRSILESKAVSSIYNFGNSSQIVNSKINRSNINICGEKGQYAEDVQQRSDSPQNQNPSPIIDLTEAPELLSFYDRTSELSTLKEWILQARARLITIYGLSEIGTSAIALKLISQIQTEFDYIIWRSLGDTPTLSTLLPELKQFFSQFQQTPLPTVIDYFRAYRCLVILDDVQNIFKIGQLAGQYLAGYEDYGKFFKQVATSSHQSCLIRLSWEKPREITSLEGENRPARTLHLKGLEEQGEEILKEKGLTDEDKWSELITLYQGHPSWLNIIAATIQELFNGSVSLFLAEPNEIFLGDIEPLLESHLERLSESEKQVSYWLASLDKAFDISQQPANSELSKSEFWQAIQSLARRSLVEKVQVGALTHFHLNPIFKQYIQSQSNPLREK</sequence>
<comment type="caution">
    <text evidence="2">The sequence shown here is derived from an EMBL/GenBank/DDBJ whole genome shotgun (WGS) entry which is preliminary data.</text>
</comment>
<dbReference type="RefSeq" id="WP_226591600.1">
    <property type="nucleotide sequence ID" value="NZ_BLAY01000201.1"/>
</dbReference>
<dbReference type="Gene3D" id="3.40.50.300">
    <property type="entry name" value="P-loop containing nucleotide triphosphate hydrolases"/>
    <property type="match status" value="1"/>
</dbReference>
<name>A0AAV3XRW2_9CYAN</name>
<evidence type="ECO:0000313" key="3">
    <source>
        <dbReference type="Proteomes" id="UP001050975"/>
    </source>
</evidence>
<dbReference type="Proteomes" id="UP001050975">
    <property type="component" value="Unassembled WGS sequence"/>
</dbReference>
<dbReference type="InterPro" id="IPR027417">
    <property type="entry name" value="P-loop_NTPase"/>
</dbReference>
<dbReference type="EMBL" id="BLAY01000201">
    <property type="protein sequence ID" value="GET43120.1"/>
    <property type="molecule type" value="Genomic_DNA"/>
</dbReference>
<accession>A0AAV3XRW2</accession>
<dbReference type="Pfam" id="PF26355">
    <property type="entry name" value="HTH_VMAP-M9"/>
    <property type="match status" value="1"/>
</dbReference>
<dbReference type="AlphaFoldDB" id="A0AAV3XRW2"/>
<organism evidence="2 3">
    <name type="scientific">Microseira wollei NIES-4236</name>
    <dbReference type="NCBI Taxonomy" id="2530354"/>
    <lineage>
        <taxon>Bacteria</taxon>
        <taxon>Bacillati</taxon>
        <taxon>Cyanobacteriota</taxon>
        <taxon>Cyanophyceae</taxon>
        <taxon>Oscillatoriophycideae</taxon>
        <taxon>Aerosakkonematales</taxon>
        <taxon>Aerosakkonemataceae</taxon>
        <taxon>Microseira</taxon>
    </lineage>
</organism>
<keyword evidence="3" id="KW-1185">Reference proteome</keyword>
<protein>
    <recommendedName>
        <fullName evidence="1">vWA-MoxR associated protein N-terminal HTH domain-containing protein</fullName>
    </recommendedName>
</protein>
<dbReference type="SUPFAM" id="SSF52540">
    <property type="entry name" value="P-loop containing nucleoside triphosphate hydrolases"/>
    <property type="match status" value="1"/>
</dbReference>
<proteinExistence type="predicted"/>
<gene>
    <name evidence="2" type="ORF">MiSe_79410</name>
</gene>